<evidence type="ECO:0000313" key="10">
    <source>
        <dbReference type="Proteomes" id="UP001143328"/>
    </source>
</evidence>
<keyword evidence="10" id="KW-1185">Reference proteome</keyword>
<keyword evidence="5 8" id="KW-0029">Amino-acid transport</keyword>
<dbReference type="RefSeq" id="WP_271195076.1">
    <property type="nucleotide sequence ID" value="NZ_BSFN01000004.1"/>
</dbReference>
<evidence type="ECO:0000256" key="5">
    <source>
        <dbReference type="ARBA" id="ARBA00022970"/>
    </source>
</evidence>
<name>A0A9W6NEN2_9PSED</name>
<accession>A0A9W6NEN2</accession>
<evidence type="ECO:0000256" key="6">
    <source>
        <dbReference type="ARBA" id="ARBA00022989"/>
    </source>
</evidence>
<evidence type="ECO:0000256" key="2">
    <source>
        <dbReference type="ARBA" id="ARBA00022475"/>
    </source>
</evidence>
<sequence>MFSHRHRWRSFAADTLALLLFFTLTGVLNEHFVAGLALDQVLHARLLGALLMVVCGRPYGLWRDWLLGFANSRRRSQILWDSLALVSFQVPIYAAILLISGASGEELLRGVLGVTVIMLALGRPYGAFLNVVRRCFGLEAGGEKPMSLSV</sequence>
<dbReference type="GO" id="GO:0034639">
    <property type="term" value="F:L-amino acid efflux transmembrane transporter activity"/>
    <property type="evidence" value="ECO:0007669"/>
    <property type="project" value="UniProtKB-UniRule"/>
</dbReference>
<evidence type="ECO:0000256" key="1">
    <source>
        <dbReference type="ARBA" id="ARBA00022448"/>
    </source>
</evidence>
<dbReference type="EMBL" id="BSFN01000004">
    <property type="protein sequence ID" value="GLK88869.1"/>
    <property type="molecule type" value="Genomic_DNA"/>
</dbReference>
<dbReference type="GO" id="GO:0005886">
    <property type="term" value="C:plasma membrane"/>
    <property type="evidence" value="ECO:0007669"/>
    <property type="project" value="UniProtKB-SubCell"/>
</dbReference>
<dbReference type="Pfam" id="PF06610">
    <property type="entry name" value="AlaE"/>
    <property type="match status" value="1"/>
</dbReference>
<organism evidence="9 10">
    <name type="scientific">Pseudomonas turukhanskensis</name>
    <dbReference type="NCBI Taxonomy" id="1806536"/>
    <lineage>
        <taxon>Bacteria</taxon>
        <taxon>Pseudomonadati</taxon>
        <taxon>Pseudomonadota</taxon>
        <taxon>Gammaproteobacteria</taxon>
        <taxon>Pseudomonadales</taxon>
        <taxon>Pseudomonadaceae</taxon>
        <taxon>Pseudomonas</taxon>
    </lineage>
</organism>
<gene>
    <name evidence="8 9" type="primary">alaE</name>
    <name evidence="9" type="ORF">GCM10017655_19310</name>
</gene>
<dbReference type="Proteomes" id="UP001143328">
    <property type="component" value="Unassembled WGS sequence"/>
</dbReference>
<evidence type="ECO:0000256" key="7">
    <source>
        <dbReference type="ARBA" id="ARBA00023136"/>
    </source>
</evidence>
<comment type="function">
    <text evidence="8">Exports L-alanine.</text>
</comment>
<feature type="transmembrane region" description="Helical" evidence="8">
    <location>
        <begin position="83"/>
        <end position="101"/>
    </location>
</feature>
<dbReference type="GO" id="GO:0032973">
    <property type="term" value="P:amino acid export across plasma membrane"/>
    <property type="evidence" value="ECO:0007669"/>
    <property type="project" value="UniProtKB-UniRule"/>
</dbReference>
<keyword evidence="2 8" id="KW-1003">Cell membrane</keyword>
<keyword evidence="4 8" id="KW-0812">Transmembrane</keyword>
<feature type="transmembrane region" description="Helical" evidence="8">
    <location>
        <begin position="45"/>
        <end position="62"/>
    </location>
</feature>
<comment type="subcellular location">
    <subcellularLocation>
        <location evidence="8">Cell inner membrane</location>
        <topology evidence="8">Multi-pass membrane protein</topology>
    </subcellularLocation>
</comment>
<evidence type="ECO:0000256" key="4">
    <source>
        <dbReference type="ARBA" id="ARBA00022692"/>
    </source>
</evidence>
<evidence type="ECO:0000313" key="9">
    <source>
        <dbReference type="EMBL" id="GLK88869.1"/>
    </source>
</evidence>
<evidence type="ECO:0000256" key="3">
    <source>
        <dbReference type="ARBA" id="ARBA00022519"/>
    </source>
</evidence>
<comment type="similarity">
    <text evidence="8">Belongs to the AlaE exporter family.</text>
</comment>
<keyword evidence="1 8" id="KW-0813">Transport</keyword>
<feature type="transmembrane region" description="Helical" evidence="8">
    <location>
        <begin position="107"/>
        <end position="126"/>
    </location>
</feature>
<evidence type="ECO:0000256" key="8">
    <source>
        <dbReference type="HAMAP-Rule" id="MF_00914"/>
    </source>
</evidence>
<keyword evidence="3 8" id="KW-0997">Cell inner membrane</keyword>
<keyword evidence="6 8" id="KW-1133">Transmembrane helix</keyword>
<dbReference type="InterPro" id="IPR010574">
    <property type="entry name" value="Ala_export_AlaE"/>
</dbReference>
<dbReference type="HAMAP" id="MF_00914">
    <property type="entry name" value="L_Ala_exporter"/>
    <property type="match status" value="1"/>
</dbReference>
<dbReference type="AlphaFoldDB" id="A0A9W6NEN2"/>
<keyword evidence="7 8" id="KW-0472">Membrane</keyword>
<reference evidence="9" key="2">
    <citation type="submission" date="2023-01" db="EMBL/GenBank/DDBJ databases">
        <authorList>
            <person name="Sun Q."/>
            <person name="Evtushenko L."/>
        </authorList>
    </citation>
    <scope>NUCLEOTIDE SEQUENCE</scope>
    <source>
        <strain evidence="9">VKM B-2935</strain>
    </source>
</reference>
<proteinExistence type="inferred from homology"/>
<protein>
    <recommendedName>
        <fullName evidence="8">L-alanine exporter AlaE</fullName>
    </recommendedName>
</protein>
<reference evidence="9" key="1">
    <citation type="journal article" date="2014" name="Int. J. Syst. Evol. Microbiol.">
        <title>Complete genome sequence of Corynebacterium casei LMG S-19264T (=DSM 44701T), isolated from a smear-ripened cheese.</title>
        <authorList>
            <consortium name="US DOE Joint Genome Institute (JGI-PGF)"/>
            <person name="Walter F."/>
            <person name="Albersmeier A."/>
            <person name="Kalinowski J."/>
            <person name="Ruckert C."/>
        </authorList>
    </citation>
    <scope>NUCLEOTIDE SEQUENCE</scope>
    <source>
        <strain evidence="9">VKM B-2935</strain>
    </source>
</reference>
<comment type="caution">
    <text evidence="9">The sequence shown here is derived from an EMBL/GenBank/DDBJ whole genome shotgun (WGS) entry which is preliminary data.</text>
</comment>